<dbReference type="PANTHER" id="PTHR11058">
    <property type="entry name" value="NADH-UBIQUINONE OXIDOREDUCTASE CHAIN 3"/>
    <property type="match status" value="1"/>
</dbReference>
<dbReference type="InterPro" id="IPR000440">
    <property type="entry name" value="NADH_UbQ/plastoQ_OxRdtase_su3"/>
</dbReference>
<dbReference type="RefSeq" id="WP_066157752.1">
    <property type="nucleotide sequence ID" value="NZ_CP026655.1"/>
</dbReference>
<evidence type="ECO:0000313" key="21">
    <source>
        <dbReference type="Proteomes" id="UP000515842"/>
    </source>
</evidence>
<dbReference type="EMBL" id="NXGE01000001">
    <property type="protein sequence ID" value="PRM95682.1"/>
    <property type="molecule type" value="Genomic_DNA"/>
</dbReference>
<dbReference type="STRING" id="28198.GCA_001572855_02024"/>
<evidence type="ECO:0000313" key="13">
    <source>
        <dbReference type="EMBL" id="PRM89205.1"/>
    </source>
</evidence>
<evidence type="ECO:0000256" key="9">
    <source>
        <dbReference type="ARBA" id="ARBA00023027"/>
    </source>
</evidence>
<evidence type="ECO:0000313" key="14">
    <source>
        <dbReference type="EMBL" id="PRM95682.1"/>
    </source>
</evidence>
<evidence type="ECO:0000256" key="6">
    <source>
        <dbReference type="ARBA" id="ARBA00022719"/>
    </source>
</evidence>
<dbReference type="EC" id="7.1.1.-" evidence="11"/>
<keyword evidence="3" id="KW-0813">Transport</keyword>
<reference evidence="17" key="3">
    <citation type="journal article" date="2022" name="Front. Microbiol.">
        <title>Species classification and novel plasmid identifications in Arcobacter cryaerophilus and Arcobacter cryaerophilus-like organisms.</title>
        <authorList>
            <person name="Zhou G."/>
            <person name="Wang M."/>
            <person name="Wang H."/>
            <person name="Chen X."/>
            <person name="Gu Y."/>
            <person name="Shao Z."/>
            <person name="Zhang J."/>
            <person name="Zhang M."/>
        </authorList>
    </citation>
    <scope>NUCLEOTIDE SEQUENCE</scope>
    <source>
        <strain evidence="17">ICDCAC48</strain>
    </source>
</reference>
<dbReference type="AlphaFoldDB" id="A0A2S9SRI1"/>
<comment type="similarity">
    <text evidence="2 11">Belongs to the complex I subunit 3 family.</text>
</comment>
<organism evidence="13 20">
    <name type="scientific">Aliarcobacter cryaerophilus</name>
    <dbReference type="NCBI Taxonomy" id="28198"/>
    <lineage>
        <taxon>Bacteria</taxon>
        <taxon>Pseudomonadati</taxon>
        <taxon>Campylobacterota</taxon>
        <taxon>Epsilonproteobacteria</taxon>
        <taxon>Campylobacterales</taxon>
        <taxon>Arcobacteraceae</taxon>
        <taxon>Aliarcobacter</taxon>
    </lineage>
</organism>
<keyword evidence="7" id="KW-1278">Translocase</keyword>
<evidence type="ECO:0000313" key="17">
    <source>
        <dbReference type="EMBL" id="UYF42953.1"/>
    </source>
</evidence>
<comment type="subcellular location">
    <subcellularLocation>
        <location evidence="11">Cell membrane</location>
        <topology evidence="11">Multi-pass membrane protein</topology>
    </subcellularLocation>
    <subcellularLocation>
        <location evidence="1">Membrane</location>
    </subcellularLocation>
</comment>
<evidence type="ECO:0000256" key="3">
    <source>
        <dbReference type="ARBA" id="ARBA00022448"/>
    </source>
</evidence>
<sequence>MSAELMLASAIFIAIGVILAVVFMLTKFIGPQNKDSVLKNNVYESGVTNPVGTTNNRFSVKFYLVAISFLLFDVEVIFMFPWAVNVVDLGVAGLFKMFIFMGLLFIGLIYIYKKKALSWD</sequence>
<evidence type="ECO:0000313" key="16">
    <source>
        <dbReference type="EMBL" id="QNM89790.1"/>
    </source>
</evidence>
<evidence type="ECO:0000256" key="4">
    <source>
        <dbReference type="ARBA" id="ARBA00022475"/>
    </source>
</evidence>
<dbReference type="InterPro" id="IPR038430">
    <property type="entry name" value="NDAH_ubi_oxred_su3_sf"/>
</dbReference>
<dbReference type="GO" id="GO:0030964">
    <property type="term" value="C:NADH dehydrogenase complex"/>
    <property type="evidence" value="ECO:0007669"/>
    <property type="project" value="TreeGrafter"/>
</dbReference>
<evidence type="ECO:0000256" key="10">
    <source>
        <dbReference type="ARBA" id="ARBA00023136"/>
    </source>
</evidence>
<evidence type="ECO:0000256" key="7">
    <source>
        <dbReference type="ARBA" id="ARBA00022967"/>
    </source>
</evidence>
<evidence type="ECO:0000256" key="8">
    <source>
        <dbReference type="ARBA" id="ARBA00022989"/>
    </source>
</evidence>
<dbReference type="GO" id="GO:0005886">
    <property type="term" value="C:plasma membrane"/>
    <property type="evidence" value="ECO:0007669"/>
    <property type="project" value="UniProtKB-SubCell"/>
</dbReference>
<evidence type="ECO:0000313" key="19">
    <source>
        <dbReference type="Proteomes" id="UP000238811"/>
    </source>
</evidence>
<dbReference type="PANTHER" id="PTHR11058:SF22">
    <property type="entry name" value="NADH-QUINONE OXIDOREDUCTASE SUBUNIT A"/>
    <property type="match status" value="1"/>
</dbReference>
<keyword evidence="5 11" id="KW-0812">Transmembrane</keyword>
<evidence type="ECO:0000313" key="15">
    <source>
        <dbReference type="EMBL" id="PRN01126.1"/>
    </source>
</evidence>
<gene>
    <name evidence="15" type="ORF">CJ668_03660</name>
    <name evidence="13" type="ORF">CJ669_01535</name>
    <name evidence="14" type="ORF">CJ673_02025</name>
    <name evidence="16" type="ORF">HOO34_09190</name>
    <name evidence="17" type="ORF">NGX11_08620</name>
</gene>
<dbReference type="EMBL" id="NXGJ01000001">
    <property type="protein sequence ID" value="PRM89205.1"/>
    <property type="molecule type" value="Genomic_DNA"/>
</dbReference>
<evidence type="ECO:0000256" key="2">
    <source>
        <dbReference type="ARBA" id="ARBA00008472"/>
    </source>
</evidence>
<comment type="catalytic activity">
    <reaction evidence="11">
        <text>a quinone + NADH + 5 H(+)(in) = a quinol + NAD(+) + 4 H(+)(out)</text>
        <dbReference type="Rhea" id="RHEA:57888"/>
        <dbReference type="ChEBI" id="CHEBI:15378"/>
        <dbReference type="ChEBI" id="CHEBI:24646"/>
        <dbReference type="ChEBI" id="CHEBI:57540"/>
        <dbReference type="ChEBI" id="CHEBI:57945"/>
        <dbReference type="ChEBI" id="CHEBI:132124"/>
    </reaction>
</comment>
<keyword evidence="4" id="KW-1003">Cell membrane</keyword>
<proteinExistence type="inferred from homology"/>
<evidence type="ECO:0000256" key="11">
    <source>
        <dbReference type="RuleBase" id="RU003639"/>
    </source>
</evidence>
<dbReference type="Gene3D" id="1.20.58.1610">
    <property type="entry name" value="NADH:ubiquinone/plastoquinone oxidoreductase, chain 3"/>
    <property type="match status" value="1"/>
</dbReference>
<evidence type="ECO:0000313" key="20">
    <source>
        <dbReference type="Proteomes" id="UP000239065"/>
    </source>
</evidence>
<evidence type="ECO:0000256" key="5">
    <source>
        <dbReference type="ARBA" id="ARBA00022692"/>
    </source>
</evidence>
<dbReference type="GO" id="GO:0048038">
    <property type="term" value="F:quinone binding"/>
    <property type="evidence" value="ECO:0007669"/>
    <property type="project" value="UniProtKB-KW"/>
</dbReference>
<name>A0A2S9SRI1_9BACT</name>
<keyword evidence="8 12" id="KW-1133">Transmembrane helix</keyword>
<comment type="function">
    <text evidence="11">NDH-1 shuttles electrons from NADH, via FMN and iron-sulfur (Fe-S) centers, to quinones in the respiratory chain.</text>
</comment>
<dbReference type="Proteomes" id="UP000238811">
    <property type="component" value="Unassembled WGS sequence"/>
</dbReference>
<keyword evidence="10 12" id="KW-0472">Membrane</keyword>
<dbReference type="Proteomes" id="UP000515842">
    <property type="component" value="Chromosome"/>
</dbReference>
<dbReference type="Proteomes" id="UP000238281">
    <property type="component" value="Unassembled WGS sequence"/>
</dbReference>
<accession>A0A2S9SRI1</accession>
<feature type="transmembrane region" description="Helical" evidence="12">
    <location>
        <begin position="6"/>
        <end position="26"/>
    </location>
</feature>
<evidence type="ECO:0000256" key="1">
    <source>
        <dbReference type="ARBA" id="ARBA00004370"/>
    </source>
</evidence>
<protein>
    <recommendedName>
        <fullName evidence="11">NADH-quinone oxidoreductase subunit</fullName>
        <ecNumber evidence="11">7.1.1.-</ecNumber>
    </recommendedName>
</protein>
<dbReference type="Pfam" id="PF00507">
    <property type="entry name" value="Oxidored_q4"/>
    <property type="match status" value="1"/>
</dbReference>
<dbReference type="EMBL" id="CP099556">
    <property type="protein sequence ID" value="UYF42953.1"/>
    <property type="molecule type" value="Genomic_DNA"/>
</dbReference>
<keyword evidence="6 11" id="KW-0874">Quinone</keyword>
<dbReference type="Proteomes" id="UP001164100">
    <property type="component" value="Chromosome"/>
</dbReference>
<dbReference type="EMBL" id="NXGD01000003">
    <property type="protein sequence ID" value="PRN01126.1"/>
    <property type="molecule type" value="Genomic_DNA"/>
</dbReference>
<evidence type="ECO:0000313" key="18">
    <source>
        <dbReference type="Proteomes" id="UP000238281"/>
    </source>
</evidence>
<dbReference type="EMBL" id="CP060693">
    <property type="protein sequence ID" value="QNM89790.1"/>
    <property type="molecule type" value="Genomic_DNA"/>
</dbReference>
<evidence type="ECO:0000256" key="12">
    <source>
        <dbReference type="SAM" id="Phobius"/>
    </source>
</evidence>
<reference evidence="18 19" key="1">
    <citation type="submission" date="2017-09" db="EMBL/GenBank/DDBJ databases">
        <title>Reassesment of A. cryaerophilus.</title>
        <authorList>
            <person name="Perez-Cataluna A."/>
            <person name="Collado L."/>
            <person name="Salgado O."/>
            <person name="Lefinanco V."/>
            <person name="Figueras M.J."/>
        </authorList>
    </citation>
    <scope>NUCLEOTIDE SEQUENCE [LARGE SCALE GENOMIC DNA]</scope>
    <source>
        <strain evidence="14 18">LMG 10210</strain>
        <strain evidence="15 19">LMG 10229</strain>
        <strain evidence="13 20">LMG 9861</strain>
    </source>
</reference>
<feature type="transmembrane region" description="Helical" evidence="12">
    <location>
        <begin position="62"/>
        <end position="83"/>
    </location>
</feature>
<keyword evidence="9 11" id="KW-0520">NAD</keyword>
<dbReference type="GO" id="GO:0008137">
    <property type="term" value="F:NADH dehydrogenase (ubiquinone) activity"/>
    <property type="evidence" value="ECO:0007669"/>
    <property type="project" value="InterPro"/>
</dbReference>
<dbReference type="Proteomes" id="UP000239065">
    <property type="component" value="Unassembled WGS sequence"/>
</dbReference>
<feature type="transmembrane region" description="Helical" evidence="12">
    <location>
        <begin position="89"/>
        <end position="112"/>
    </location>
</feature>
<reference evidence="16 21" key="2">
    <citation type="journal article" date="2020" name="Front. Microbiol.">
        <title>Genomic Analysis and Antimicrobial Resistance of Aliarcobacter cryaerophilus Strains From German Water Poultry.</title>
        <authorList>
            <person name="Muller E."/>
            <person name="Hotzel H."/>
            <person name="Ahlers C."/>
            <person name="Hanel I."/>
            <person name="Tomaso H."/>
            <person name="Abdel-Glil M.Y."/>
        </authorList>
    </citation>
    <scope>NUCLEOTIDE SEQUENCE [LARGE SCALE GENOMIC DNA]</scope>
    <source>
        <strain evidence="16 21">16CS1285-4</strain>
    </source>
</reference>